<keyword evidence="10" id="KW-1185">Reference proteome</keyword>
<dbReference type="Gene3D" id="3.40.50.10330">
    <property type="entry name" value="Probable inorganic polyphosphate/atp-NAD kinase, domain 1"/>
    <property type="match status" value="1"/>
</dbReference>
<evidence type="ECO:0000256" key="7">
    <source>
        <dbReference type="ARBA" id="ARBA00023027"/>
    </source>
</evidence>
<dbReference type="GO" id="GO:0019674">
    <property type="term" value="P:NAD+ metabolic process"/>
    <property type="evidence" value="ECO:0007669"/>
    <property type="project" value="InterPro"/>
</dbReference>
<dbReference type="RefSeq" id="XP_003674239.1">
    <property type="nucleotide sequence ID" value="XM_003674191.1"/>
</dbReference>
<dbReference type="GO" id="GO:0005524">
    <property type="term" value="F:ATP binding"/>
    <property type="evidence" value="ECO:0007669"/>
    <property type="project" value="UniProtKB-KW"/>
</dbReference>
<name>G0V8R0_NAUCA</name>
<dbReference type="FunFam" id="2.60.200.30:FF:000009">
    <property type="entry name" value="Poly(P)/ATP NAD kinase"/>
    <property type="match status" value="1"/>
</dbReference>
<dbReference type="InterPro" id="IPR017437">
    <property type="entry name" value="ATP-NAD_kinase_PpnK-typ_C"/>
</dbReference>
<organism evidence="9 10">
    <name type="scientific">Naumovozyma castellii</name>
    <name type="common">Yeast</name>
    <name type="synonym">Saccharomyces castellii</name>
    <dbReference type="NCBI Taxonomy" id="27288"/>
    <lineage>
        <taxon>Eukaryota</taxon>
        <taxon>Fungi</taxon>
        <taxon>Dikarya</taxon>
        <taxon>Ascomycota</taxon>
        <taxon>Saccharomycotina</taxon>
        <taxon>Saccharomycetes</taxon>
        <taxon>Saccharomycetales</taxon>
        <taxon>Saccharomycetaceae</taxon>
        <taxon>Naumovozyma</taxon>
    </lineage>
</organism>
<dbReference type="AlphaFoldDB" id="G0V8R0"/>
<keyword evidence="3" id="KW-0547">Nucleotide-binding</keyword>
<dbReference type="SUPFAM" id="SSF111331">
    <property type="entry name" value="NAD kinase/diacylglycerol kinase-like"/>
    <property type="match status" value="1"/>
</dbReference>
<dbReference type="Pfam" id="PF01513">
    <property type="entry name" value="NAD_kinase"/>
    <property type="match status" value="1"/>
</dbReference>
<gene>
    <name evidence="9" type="primary">NCAS0A13010</name>
    <name evidence="9" type="ordered locus">NCAS_0A13010</name>
</gene>
<feature type="compositionally biased region" description="Acidic residues" evidence="8">
    <location>
        <begin position="494"/>
        <end position="503"/>
    </location>
</feature>
<dbReference type="HAMAP" id="MF_00361">
    <property type="entry name" value="NAD_kinase"/>
    <property type="match status" value="1"/>
</dbReference>
<evidence type="ECO:0000256" key="2">
    <source>
        <dbReference type="ARBA" id="ARBA00022679"/>
    </source>
</evidence>
<feature type="region of interest" description="Disordered" evidence="8">
    <location>
        <begin position="73"/>
        <end position="93"/>
    </location>
</feature>
<dbReference type="InterPro" id="IPR016064">
    <property type="entry name" value="NAD/diacylglycerol_kinase_sf"/>
</dbReference>
<dbReference type="HOGENOM" id="CLU_008831_1_5_1"/>
<evidence type="ECO:0008006" key="11">
    <source>
        <dbReference type="Google" id="ProtNLM"/>
    </source>
</evidence>
<dbReference type="GO" id="GO:0006741">
    <property type="term" value="P:NADP+ biosynthetic process"/>
    <property type="evidence" value="ECO:0007669"/>
    <property type="project" value="EnsemblFungi"/>
</dbReference>
<dbReference type="PANTHER" id="PTHR20275:SF0">
    <property type="entry name" value="NAD KINASE"/>
    <property type="match status" value="1"/>
</dbReference>
<proteinExistence type="inferred from homology"/>
<dbReference type="PANTHER" id="PTHR20275">
    <property type="entry name" value="NAD KINASE"/>
    <property type="match status" value="1"/>
</dbReference>
<dbReference type="KEGG" id="ncs:NCAS_0A13010"/>
<dbReference type="GeneID" id="96901337"/>
<dbReference type="OMA" id="MRMRLCC"/>
<dbReference type="InterPro" id="IPR017438">
    <property type="entry name" value="ATP-NAD_kinase_N"/>
</dbReference>
<dbReference type="Proteomes" id="UP000001640">
    <property type="component" value="Chromosome 1"/>
</dbReference>
<dbReference type="InParanoid" id="G0V8R0"/>
<feature type="compositionally biased region" description="Basic and acidic residues" evidence="8">
    <location>
        <begin position="504"/>
        <end position="514"/>
    </location>
</feature>
<evidence type="ECO:0000256" key="4">
    <source>
        <dbReference type="ARBA" id="ARBA00022777"/>
    </source>
</evidence>
<keyword evidence="5" id="KW-0067">ATP-binding</keyword>
<keyword evidence="4" id="KW-0418">Kinase</keyword>
<evidence type="ECO:0000313" key="9">
    <source>
        <dbReference type="EMBL" id="CCC67859.1"/>
    </source>
</evidence>
<evidence type="ECO:0000256" key="1">
    <source>
        <dbReference type="ARBA" id="ARBA00010995"/>
    </source>
</evidence>
<dbReference type="GO" id="GO:0006879">
    <property type="term" value="P:intracellular iron ion homeostasis"/>
    <property type="evidence" value="ECO:0007669"/>
    <property type="project" value="EnsemblFungi"/>
</dbReference>
<dbReference type="GO" id="GO:0003951">
    <property type="term" value="F:NAD+ kinase activity"/>
    <property type="evidence" value="ECO:0007669"/>
    <property type="project" value="EnsemblFungi"/>
</dbReference>
<evidence type="ECO:0000313" key="10">
    <source>
        <dbReference type="Proteomes" id="UP000001640"/>
    </source>
</evidence>
<dbReference type="FunCoup" id="G0V8R0">
    <property type="interactions" value="554"/>
</dbReference>
<dbReference type="Pfam" id="PF20143">
    <property type="entry name" value="NAD_kinase_C"/>
    <property type="match status" value="1"/>
</dbReference>
<evidence type="ECO:0000256" key="5">
    <source>
        <dbReference type="ARBA" id="ARBA00022840"/>
    </source>
</evidence>
<reference evidence="9 10" key="1">
    <citation type="journal article" date="2011" name="Proc. Natl. Acad. Sci. U.S.A.">
        <title>Evolutionary erosion of yeast sex chromosomes by mating-type switching accidents.</title>
        <authorList>
            <person name="Gordon J.L."/>
            <person name="Armisen D."/>
            <person name="Proux-Wera E."/>
            <person name="Oheigeartaigh S.S."/>
            <person name="Byrne K.P."/>
            <person name="Wolfe K.H."/>
        </authorList>
    </citation>
    <scope>NUCLEOTIDE SEQUENCE [LARGE SCALE GENOMIC DNA]</scope>
    <source>
        <strain evidence="10">ATCC 76901 / BCRC 22586 / CBS 4309 / NBRC 1992 / NRRL Y-12630</strain>
    </source>
</reference>
<feature type="region of interest" description="Disordered" evidence="8">
    <location>
        <begin position="469"/>
        <end position="514"/>
    </location>
</feature>
<reference key="2">
    <citation type="submission" date="2011-08" db="EMBL/GenBank/DDBJ databases">
        <title>Genome sequence of Naumovozyma castellii.</title>
        <authorList>
            <person name="Gordon J.L."/>
            <person name="Armisen D."/>
            <person name="Proux-Wera E."/>
            <person name="OhEigeartaigh S.S."/>
            <person name="Byrne K.P."/>
            <person name="Wolfe K.H."/>
        </authorList>
    </citation>
    <scope>NUCLEOTIDE SEQUENCE</scope>
    <source>
        <strain>Type strain:CBS 4309</strain>
    </source>
</reference>
<accession>G0V8R0</accession>
<dbReference type="STRING" id="1064592.G0V8R0"/>
<evidence type="ECO:0000256" key="6">
    <source>
        <dbReference type="ARBA" id="ARBA00022857"/>
    </source>
</evidence>
<keyword evidence="2" id="KW-0808">Transferase</keyword>
<keyword evidence="7" id="KW-0520">NAD</keyword>
<dbReference type="OrthoDB" id="24581at2759"/>
<dbReference type="eggNOG" id="KOG2178">
    <property type="taxonomic scope" value="Eukaryota"/>
</dbReference>
<sequence>MTRTNSITLPHSLQIEYILTHSLDPLTMTDTIDSTRNSKDNNSMKVLKTPNPLDQQCTKANIEIDQTRNKLKQFSNNNNEDPQSTANSYIPSACSSTSKKSMIPSSPLKPKGSNSHFQFATTAYGVRLLNKDISNTKIDLEVENLMIVTKLNDVSLYFLTREVVEWILVNYPSITVYVDKKLKDDEKFAATEIYKDSKCRAARIKYWDPEFVDDHDVFFDLVVTLGGDGTVLFVSSIFKRHVPPIMSFSLGSLGFLTNFKFEQFKYDMRNILSRKIKTNLRMRLECNLYRRHEPQYDPEKGKKVCIMELVSTHHVLNEVTIDRGPCPFISMLELFSDDSLMTVAQADGLIVATPTGSTAYSLSAGGPLIYPTVNAIEVTPICPHTLSFRPIILPESMTLKVKVSLKSRGTAWASFDGKDRVELQKGDFIKISASPYSFPTVECSSTEFIDSISRQLNWNQREQQKSFTHMLSQKNQEKYATESKENEKRKEEANQDEQVEEVEENKKSDVKFVL</sequence>
<evidence type="ECO:0000256" key="8">
    <source>
        <dbReference type="SAM" id="MobiDB-lite"/>
    </source>
</evidence>
<comment type="similarity">
    <text evidence="1">Belongs to the NAD kinase family.</text>
</comment>
<protein>
    <recommendedName>
        <fullName evidence="11">NAD+ kinase</fullName>
    </recommendedName>
</protein>
<dbReference type="GO" id="GO:0042736">
    <property type="term" value="F:NADH kinase activity"/>
    <property type="evidence" value="ECO:0007669"/>
    <property type="project" value="EnsemblFungi"/>
</dbReference>
<keyword evidence="6" id="KW-0521">NADP</keyword>
<dbReference type="EMBL" id="HE576752">
    <property type="protein sequence ID" value="CCC67859.1"/>
    <property type="molecule type" value="Genomic_DNA"/>
</dbReference>
<dbReference type="Gene3D" id="2.60.200.30">
    <property type="entry name" value="Probable inorganic polyphosphate/atp-NAD kinase, domain 2"/>
    <property type="match status" value="1"/>
</dbReference>
<dbReference type="InterPro" id="IPR002504">
    <property type="entry name" value="NADK"/>
</dbReference>
<feature type="compositionally biased region" description="Basic and acidic residues" evidence="8">
    <location>
        <begin position="475"/>
        <end position="493"/>
    </location>
</feature>
<evidence type="ECO:0000256" key="3">
    <source>
        <dbReference type="ARBA" id="ARBA00022741"/>
    </source>
</evidence>